<dbReference type="PANTHER" id="PTHR42926:SF1">
    <property type="entry name" value="CIRCADIAN CLOCK OSCILLATOR PROTEIN KAIC 1"/>
    <property type="match status" value="1"/>
</dbReference>
<name>A0A923MPL1_9BURK</name>
<dbReference type="RefSeq" id="WP_187075285.1">
    <property type="nucleotide sequence ID" value="NZ_JACORT010000002.1"/>
</dbReference>
<keyword evidence="3" id="KW-0808">Transferase</keyword>
<dbReference type="Pfam" id="PF06745">
    <property type="entry name" value="ATPase"/>
    <property type="match status" value="2"/>
</dbReference>
<dbReference type="InterPro" id="IPR003593">
    <property type="entry name" value="AAA+_ATPase"/>
</dbReference>
<dbReference type="AlphaFoldDB" id="A0A923MPL1"/>
<sequence>MAGRKNNDSGQQAPDKAPSGPPRVESGIPRLDFILKGGFFRGGTYTLFGPPGAGKTILANQFCFNHIALTGQNCVYITVLAESHAKMVRHLSSLSFFDAQVVGRSLKYIAGYQTLRSEGLDGLLRLLRETLVREKPSILVIDGLESIEQAAEHRARTKEFLNQLQAFTALTETTTLLCAVEQPGEVRRDENAMVDGVIELSDQLIGPRAVRELTVHKFRGCGYLRGRHEVEITENGVQIHPRTEIQFDQPPQHATEERERMGFGIEGLDRMMNGGVLSGSTLALLGAPGSGKTTLGLCFLVEGAQRGHKGMYFGFYEPPPRLLERAEAMGIPLRRYVDEGLIELVWQPPLEHYMDSLAESLLERVRAEKHARRRLFVDGVQGFAAATVYQDRMPRFLSALTNQLRTWDVTTVISEELPLFGSQLELPNPELAHVVETVVLLRYVELKSQLHRLVSIMKMRESLYDTAIREFTIDTHGIEVSGSFESAEAILSGFPRTGGGAR</sequence>
<evidence type="ECO:0000256" key="1">
    <source>
        <dbReference type="ARBA" id="ARBA00012513"/>
    </source>
</evidence>
<feature type="region of interest" description="Disordered" evidence="7">
    <location>
        <begin position="1"/>
        <end position="26"/>
    </location>
</feature>
<dbReference type="GO" id="GO:0004674">
    <property type="term" value="F:protein serine/threonine kinase activity"/>
    <property type="evidence" value="ECO:0007669"/>
    <property type="project" value="UniProtKB-EC"/>
</dbReference>
<dbReference type="Gene3D" id="3.40.50.300">
    <property type="entry name" value="P-loop containing nucleotide triphosphate hydrolases"/>
    <property type="match status" value="2"/>
</dbReference>
<dbReference type="Proteomes" id="UP000608513">
    <property type="component" value="Unassembled WGS sequence"/>
</dbReference>
<keyword evidence="5" id="KW-0418">Kinase</keyword>
<proteinExistence type="predicted"/>
<organism evidence="9 10">
    <name type="scientific">Ramlibacter cellulosilyticus</name>
    <dbReference type="NCBI Taxonomy" id="2764187"/>
    <lineage>
        <taxon>Bacteria</taxon>
        <taxon>Pseudomonadati</taxon>
        <taxon>Pseudomonadota</taxon>
        <taxon>Betaproteobacteria</taxon>
        <taxon>Burkholderiales</taxon>
        <taxon>Comamonadaceae</taxon>
        <taxon>Ramlibacter</taxon>
    </lineage>
</organism>
<dbReference type="SUPFAM" id="SSF52540">
    <property type="entry name" value="P-loop containing nucleoside triphosphate hydrolases"/>
    <property type="match status" value="2"/>
</dbReference>
<evidence type="ECO:0000313" key="10">
    <source>
        <dbReference type="Proteomes" id="UP000608513"/>
    </source>
</evidence>
<feature type="domain" description="KaiC" evidence="8">
    <location>
        <begin position="22"/>
        <end position="253"/>
    </location>
</feature>
<dbReference type="InterPro" id="IPR051347">
    <property type="entry name" value="Circadian_clock_KaiC-rel"/>
</dbReference>
<evidence type="ECO:0000256" key="6">
    <source>
        <dbReference type="ARBA" id="ARBA00022801"/>
    </source>
</evidence>
<comment type="caution">
    <text evidence="9">The sequence shown here is derived from an EMBL/GenBank/DDBJ whole genome shotgun (WGS) entry which is preliminary data.</text>
</comment>
<protein>
    <recommendedName>
        <fullName evidence="1">non-specific serine/threonine protein kinase</fullName>
        <ecNumber evidence="1">2.7.11.1</ecNumber>
    </recommendedName>
</protein>
<dbReference type="CDD" id="cd01124">
    <property type="entry name" value="KaiC-like"/>
    <property type="match status" value="1"/>
</dbReference>
<dbReference type="InterPro" id="IPR010624">
    <property type="entry name" value="KaiC_dom"/>
</dbReference>
<dbReference type="GO" id="GO:0016787">
    <property type="term" value="F:hydrolase activity"/>
    <property type="evidence" value="ECO:0007669"/>
    <property type="project" value="UniProtKB-KW"/>
</dbReference>
<dbReference type="PANTHER" id="PTHR42926">
    <property type="match status" value="1"/>
</dbReference>
<evidence type="ECO:0000256" key="4">
    <source>
        <dbReference type="ARBA" id="ARBA00022737"/>
    </source>
</evidence>
<dbReference type="EC" id="2.7.11.1" evidence="1"/>
<evidence type="ECO:0000256" key="5">
    <source>
        <dbReference type="ARBA" id="ARBA00022777"/>
    </source>
</evidence>
<keyword evidence="4" id="KW-0677">Repeat</keyword>
<dbReference type="PROSITE" id="PS51146">
    <property type="entry name" value="KAIC"/>
    <property type="match status" value="2"/>
</dbReference>
<keyword evidence="6" id="KW-0378">Hydrolase</keyword>
<dbReference type="InterPro" id="IPR027417">
    <property type="entry name" value="P-loop_NTPase"/>
</dbReference>
<dbReference type="PIRSF" id="PIRSF039117">
    <property type="entry name" value="KaiC"/>
    <property type="match status" value="1"/>
</dbReference>
<evidence type="ECO:0000256" key="2">
    <source>
        <dbReference type="ARBA" id="ARBA00022553"/>
    </source>
</evidence>
<evidence type="ECO:0000259" key="8">
    <source>
        <dbReference type="PROSITE" id="PS51146"/>
    </source>
</evidence>
<evidence type="ECO:0000313" key="9">
    <source>
        <dbReference type="EMBL" id="MBC5782521.1"/>
    </source>
</evidence>
<dbReference type="GO" id="GO:0005524">
    <property type="term" value="F:ATP binding"/>
    <property type="evidence" value="ECO:0007669"/>
    <property type="project" value="InterPro"/>
</dbReference>
<accession>A0A923MPL1</accession>
<keyword evidence="2" id="KW-0597">Phosphoprotein</keyword>
<reference evidence="9" key="1">
    <citation type="submission" date="2020-08" db="EMBL/GenBank/DDBJ databases">
        <title>Ramlibacter sp. USB13 16S ribosomal RNA gene genome sequencing and assembly.</title>
        <authorList>
            <person name="Kang M."/>
        </authorList>
    </citation>
    <scope>NUCLEOTIDE SEQUENCE</scope>
    <source>
        <strain evidence="9">USB13</strain>
    </source>
</reference>
<evidence type="ECO:0000256" key="3">
    <source>
        <dbReference type="ARBA" id="ARBA00022679"/>
    </source>
</evidence>
<dbReference type="SMART" id="SM00382">
    <property type="entry name" value="AAA"/>
    <property type="match status" value="2"/>
</dbReference>
<feature type="domain" description="KaiC" evidence="8">
    <location>
        <begin position="259"/>
        <end position="494"/>
    </location>
</feature>
<dbReference type="EMBL" id="JACORT010000002">
    <property type="protein sequence ID" value="MBC5782521.1"/>
    <property type="molecule type" value="Genomic_DNA"/>
</dbReference>
<dbReference type="InterPro" id="IPR014774">
    <property type="entry name" value="KaiC-like_dom"/>
</dbReference>
<dbReference type="InterPro" id="IPR030665">
    <property type="entry name" value="KaiC"/>
</dbReference>
<keyword evidence="10" id="KW-1185">Reference proteome</keyword>
<gene>
    <name evidence="9" type="ORF">H8N03_06165</name>
</gene>
<evidence type="ECO:0000256" key="7">
    <source>
        <dbReference type="SAM" id="MobiDB-lite"/>
    </source>
</evidence>